<dbReference type="PANTHER" id="PTHR13430">
    <property type="match status" value="1"/>
</dbReference>
<gene>
    <name evidence="4" type="ORF">C3L33_18320</name>
</gene>
<sequence>MAFSHGNTQSEPAEMEQIIVEFFAKSRQIILESRCPHVSSRNYSGEQVISSLSSSSSSSSSVRTRDKWFNLALRDCPAALENIDFWRESYLEPMVIDIILLQGRSGLDPMSNSPRRGIVRNLSAKEQFSNIWNSEVDEFGREVKTEKIIERWVVQYENGKSGRDCTSGSKRSTGNSLPTSYKKSILLLRLLYYMIRLLPAYKLFRDLNSTGQILKFNLTHRVSSFVEPFTHQEESEMQKFEFMPVETFCGRLCLSVSYYSSLSDVNSEPSTPTTPQFIQDYVGSPLACPLKRFPSIPRCSQSSSPFGRCHSWSDGIYRAAPPSPTHSDSHASVSKPSSHCIPPTNLLLHFPDTPQLHENSSNTDVPGASKTEKSSDLAQNRSTVEKLLSFRKNESGSCSGLKLSSNSSSRKSISRTLSRLSFQDDYADSEFSGPFVVDDVDMVDRGSSDILLICMHACGYENMMLQQLDFALVLCIIIHDYNVGYVGVRMQNFGSFWGREYFGKYLVMEMPLLQ</sequence>
<evidence type="ECO:0000256" key="1">
    <source>
        <dbReference type="ARBA" id="ARBA00023006"/>
    </source>
</evidence>
<comment type="caution">
    <text evidence="4">The sequence shown here is derived from an EMBL/GenBank/DDBJ whole genome shotgun (WGS) entry which is preliminary data.</text>
</comment>
<reference evidence="4 5" key="1">
    <citation type="journal article" date="2019" name="Genome Biol. Evol.">
        <title>The Rhododendron genome and chromosomal organization provide insight into shared whole-genome duplications across the heath family (Ericaceae).</title>
        <authorList>
            <person name="Soza V.L."/>
            <person name="Lindsley D."/>
            <person name="Waalkes A."/>
            <person name="Ramage E."/>
            <person name="Patwardhan R.P."/>
            <person name="Burton J.N."/>
            <person name="Adey A."/>
            <person name="Kumar A."/>
            <person name="Qiu R."/>
            <person name="Shendure J."/>
            <person name="Hall B."/>
        </authorList>
    </citation>
    <scope>NUCLEOTIDE SEQUENCE [LARGE SCALE GENOMIC DNA]</scope>
    <source>
        <strain evidence="4">RSF 1966-606</strain>
    </source>
</reference>
<dbReference type="PANTHER" id="PTHR13430:SF15">
    <property type="entry name" value="AUTOPHAGY-RELATED PROTEIN 13B"/>
    <property type="match status" value="1"/>
</dbReference>
<feature type="region of interest" description="Disordered" evidence="2">
    <location>
        <begin position="351"/>
        <end position="380"/>
    </location>
</feature>
<dbReference type="GO" id="GO:0000423">
    <property type="term" value="P:mitophagy"/>
    <property type="evidence" value="ECO:0007669"/>
    <property type="project" value="TreeGrafter"/>
</dbReference>
<dbReference type="InterPro" id="IPR040182">
    <property type="entry name" value="ATG13"/>
</dbReference>
<evidence type="ECO:0000256" key="2">
    <source>
        <dbReference type="SAM" id="MobiDB-lite"/>
    </source>
</evidence>
<feature type="non-terminal residue" evidence="4">
    <location>
        <position position="1"/>
    </location>
</feature>
<dbReference type="GO" id="GO:0000407">
    <property type="term" value="C:phagophore assembly site"/>
    <property type="evidence" value="ECO:0007669"/>
    <property type="project" value="TreeGrafter"/>
</dbReference>
<dbReference type="GO" id="GO:0005829">
    <property type="term" value="C:cytosol"/>
    <property type="evidence" value="ECO:0007669"/>
    <property type="project" value="TreeGrafter"/>
</dbReference>
<dbReference type="InterPro" id="IPR036570">
    <property type="entry name" value="HORMA_dom_sf"/>
</dbReference>
<dbReference type="InterPro" id="IPR018731">
    <property type="entry name" value="Atg13_N"/>
</dbReference>
<dbReference type="EMBL" id="QEFC01003121">
    <property type="protein sequence ID" value="KAE9449773.1"/>
    <property type="molecule type" value="Genomic_DNA"/>
</dbReference>
<keyword evidence="5" id="KW-1185">Reference proteome</keyword>
<evidence type="ECO:0000313" key="4">
    <source>
        <dbReference type="EMBL" id="KAE9449773.1"/>
    </source>
</evidence>
<evidence type="ECO:0000313" key="5">
    <source>
        <dbReference type="Proteomes" id="UP000428333"/>
    </source>
</evidence>
<keyword evidence="1" id="KW-0072">Autophagy</keyword>
<dbReference type="OrthoDB" id="70161at2759"/>
<protein>
    <recommendedName>
        <fullName evidence="3">Autophagy-related protein 13 N-terminal domain-containing protein</fullName>
    </recommendedName>
</protein>
<dbReference type="Pfam" id="PF10033">
    <property type="entry name" value="ATG13"/>
    <property type="match status" value="1"/>
</dbReference>
<dbReference type="Proteomes" id="UP000428333">
    <property type="component" value="Linkage Group LG11"/>
</dbReference>
<feature type="domain" description="Autophagy-related protein 13 N-terminal" evidence="3">
    <location>
        <begin position="19"/>
        <end position="260"/>
    </location>
</feature>
<dbReference type="GO" id="GO:0034727">
    <property type="term" value="P:piecemeal microautophagy of the nucleus"/>
    <property type="evidence" value="ECO:0007669"/>
    <property type="project" value="TreeGrafter"/>
</dbReference>
<proteinExistence type="predicted"/>
<organism evidence="4 5">
    <name type="scientific">Rhododendron williamsianum</name>
    <dbReference type="NCBI Taxonomy" id="262921"/>
    <lineage>
        <taxon>Eukaryota</taxon>
        <taxon>Viridiplantae</taxon>
        <taxon>Streptophyta</taxon>
        <taxon>Embryophyta</taxon>
        <taxon>Tracheophyta</taxon>
        <taxon>Spermatophyta</taxon>
        <taxon>Magnoliopsida</taxon>
        <taxon>eudicotyledons</taxon>
        <taxon>Gunneridae</taxon>
        <taxon>Pentapetalae</taxon>
        <taxon>asterids</taxon>
        <taxon>Ericales</taxon>
        <taxon>Ericaceae</taxon>
        <taxon>Ericoideae</taxon>
        <taxon>Rhodoreae</taxon>
        <taxon>Rhododendron</taxon>
    </lineage>
</organism>
<name>A0A6A4KQH8_9ERIC</name>
<dbReference type="Gene3D" id="3.30.900.10">
    <property type="entry name" value="HORMA domain"/>
    <property type="match status" value="1"/>
</dbReference>
<dbReference type="GO" id="GO:1990316">
    <property type="term" value="C:Atg1/ULK1 kinase complex"/>
    <property type="evidence" value="ECO:0007669"/>
    <property type="project" value="InterPro"/>
</dbReference>
<evidence type="ECO:0000259" key="3">
    <source>
        <dbReference type="Pfam" id="PF10033"/>
    </source>
</evidence>
<dbReference type="GO" id="GO:0034497">
    <property type="term" value="P:protein localization to phagophore assembly site"/>
    <property type="evidence" value="ECO:0007669"/>
    <property type="project" value="TreeGrafter"/>
</dbReference>
<dbReference type="AlphaFoldDB" id="A0A6A4KQH8"/>
<accession>A0A6A4KQH8</accession>
<feature type="region of interest" description="Disordered" evidence="2">
    <location>
        <begin position="320"/>
        <end position="339"/>
    </location>
</feature>